<evidence type="ECO:0000256" key="1">
    <source>
        <dbReference type="SAM" id="Coils"/>
    </source>
</evidence>
<reference evidence="3" key="1">
    <citation type="journal article" date="2016" name="Environ. Microbiol.">
        <title>The complete genome of a viable archaeum isolated from 123-million-year-old rock salt.</title>
        <authorList>
            <person name="Jaakkola S.T."/>
            <person name="Pfeiffer F."/>
            <person name="Ravantti J.J."/>
            <person name="Guo Q."/>
            <person name="Liu Y."/>
            <person name="Chen X."/>
            <person name="Ma H."/>
            <person name="Yang C."/>
            <person name="Oksanen H.M."/>
            <person name="Bamford D.H."/>
        </authorList>
    </citation>
    <scope>NUCLEOTIDE SEQUENCE</scope>
    <source>
        <strain evidence="3">JI20-1</strain>
        <plasmid evidence="3">Plasmid pSTJ001</plasmid>
    </source>
</reference>
<keyword evidence="3" id="KW-1185">Reference proteome</keyword>
<name>A0A0U5D1T5_9EURY</name>
<feature type="coiled-coil region" evidence="1">
    <location>
        <begin position="142"/>
        <end position="179"/>
    </location>
</feature>
<dbReference type="Proteomes" id="UP000066737">
    <property type="component" value="Plasmid pSTJ001"/>
</dbReference>
<sequence length="197" mass="22197">MSVLDYFGSYSENSLISEIGLTQPPEGSADSILQQTTEEKPNLRVGEASVKRESQNTVEIRLTARYKPDDEDAYETDQWGYTETDPLPALRITDLTKTEADLIEAFVPVAVNEADGFAEFQDYATKTNSLVDRLRGLTLPAVDDVREGLESYIETKERAEELEEEIERTDDLIDEIVYELYGLTEEEIGIVEETVAE</sequence>
<dbReference type="AlphaFoldDB" id="A0A0U5D1T5"/>
<dbReference type="KEGG" id="hhb:Hhub_4249"/>
<keyword evidence="1" id="KW-0175">Coiled coil</keyword>
<gene>
    <name evidence="2" type="ORF">HHUB_4249</name>
</gene>
<dbReference type="OrthoDB" id="45790at2157"/>
<proteinExistence type="predicted"/>
<accession>A0A0U5D1T5</accession>
<evidence type="ECO:0000313" key="3">
    <source>
        <dbReference type="Proteomes" id="UP000066737"/>
    </source>
</evidence>
<dbReference type="EMBL" id="LN831303">
    <property type="protein sequence ID" value="CQH63999.1"/>
    <property type="molecule type" value="Genomic_DNA"/>
</dbReference>
<geneLocation type="plasmid" evidence="3">
    <name>pSTJ001</name>
</geneLocation>
<evidence type="ECO:0000313" key="2">
    <source>
        <dbReference type="EMBL" id="CQH63999.1"/>
    </source>
</evidence>
<organism evidence="2 3">
    <name type="scientific">Halobacterium hubeiense</name>
    <dbReference type="NCBI Taxonomy" id="1407499"/>
    <lineage>
        <taxon>Archaea</taxon>
        <taxon>Methanobacteriati</taxon>
        <taxon>Methanobacteriota</taxon>
        <taxon>Stenosarchaea group</taxon>
        <taxon>Halobacteria</taxon>
        <taxon>Halobacteriales</taxon>
        <taxon>Halobacteriaceae</taxon>
        <taxon>Halobacterium</taxon>
    </lineage>
</organism>
<protein>
    <submittedName>
        <fullName evidence="2">Homolog to restriction/modification enzyme C-terminal region</fullName>
    </submittedName>
</protein>